<dbReference type="SUPFAM" id="SSF51735">
    <property type="entry name" value="NAD(P)-binding Rossmann-fold domains"/>
    <property type="match status" value="1"/>
</dbReference>
<protein>
    <submittedName>
        <fullName evidence="2">NAD-dependent epimerase/dehydratase</fullName>
    </submittedName>
</protein>
<dbReference type="KEGG" id="sus:Acid_7800"/>
<dbReference type="AlphaFoldDB" id="Q01NS2"/>
<feature type="domain" description="NAD(P)-binding" evidence="1">
    <location>
        <begin position="8"/>
        <end position="146"/>
    </location>
</feature>
<dbReference type="InterPro" id="IPR051783">
    <property type="entry name" value="NAD(P)-dependent_oxidoreduct"/>
</dbReference>
<evidence type="ECO:0000259" key="1">
    <source>
        <dbReference type="Pfam" id="PF13460"/>
    </source>
</evidence>
<dbReference type="eggNOG" id="COG0702">
    <property type="taxonomic scope" value="Bacteria"/>
</dbReference>
<dbReference type="HOGENOM" id="CLU_1288187_0_0_0"/>
<name>Q01NS2_SOLUE</name>
<dbReference type="STRING" id="234267.Acid_7800"/>
<proteinExistence type="predicted"/>
<sequence>MAKVFVTGATGFMGRRLCGALVERGHRVRGLARAGSEERLAAGVTAVAGDPLDAATYREAVAGCDAMVHLVGVSHPSPAKAAQFRAIDLASARQAIAVAVAGGIGHLVYVSVAHPAPIMREYIAARVEAERAIVESGLKATILRPWYVLGPGRRWPLVLAPVYRLMEAIPTTREGARRLGLVTAEQMIAAMVEAIEQPPAGVVVLEVPEIRKAS</sequence>
<gene>
    <name evidence="2" type="ordered locus">Acid_7800</name>
</gene>
<evidence type="ECO:0000313" key="2">
    <source>
        <dbReference type="EMBL" id="ABJ88698.1"/>
    </source>
</evidence>
<dbReference type="GO" id="GO:0004029">
    <property type="term" value="F:aldehyde dehydrogenase (NAD+) activity"/>
    <property type="evidence" value="ECO:0007669"/>
    <property type="project" value="TreeGrafter"/>
</dbReference>
<dbReference type="OrthoDB" id="9780595at2"/>
<dbReference type="Pfam" id="PF13460">
    <property type="entry name" value="NAD_binding_10"/>
    <property type="match status" value="1"/>
</dbReference>
<organism evidence="2">
    <name type="scientific">Solibacter usitatus (strain Ellin6076)</name>
    <dbReference type="NCBI Taxonomy" id="234267"/>
    <lineage>
        <taxon>Bacteria</taxon>
        <taxon>Pseudomonadati</taxon>
        <taxon>Acidobacteriota</taxon>
        <taxon>Terriglobia</taxon>
        <taxon>Bryobacterales</taxon>
        <taxon>Solibacteraceae</taxon>
        <taxon>Candidatus Solibacter</taxon>
    </lineage>
</organism>
<dbReference type="PANTHER" id="PTHR48079:SF6">
    <property type="entry name" value="NAD(P)-BINDING DOMAIN-CONTAINING PROTEIN-RELATED"/>
    <property type="match status" value="1"/>
</dbReference>
<dbReference type="Gene3D" id="3.40.50.720">
    <property type="entry name" value="NAD(P)-binding Rossmann-like Domain"/>
    <property type="match status" value="1"/>
</dbReference>
<dbReference type="PANTHER" id="PTHR48079">
    <property type="entry name" value="PROTEIN YEEZ"/>
    <property type="match status" value="1"/>
</dbReference>
<dbReference type="InterPro" id="IPR036291">
    <property type="entry name" value="NAD(P)-bd_dom_sf"/>
</dbReference>
<dbReference type="InterPro" id="IPR016040">
    <property type="entry name" value="NAD(P)-bd_dom"/>
</dbReference>
<dbReference type="EMBL" id="CP000473">
    <property type="protein sequence ID" value="ABJ88698.1"/>
    <property type="molecule type" value="Genomic_DNA"/>
</dbReference>
<dbReference type="InParanoid" id="Q01NS2"/>
<reference evidence="2" key="1">
    <citation type="submission" date="2006-10" db="EMBL/GenBank/DDBJ databases">
        <title>Complete sequence of Solibacter usitatus Ellin6076.</title>
        <authorList>
            <consortium name="US DOE Joint Genome Institute"/>
            <person name="Copeland A."/>
            <person name="Lucas S."/>
            <person name="Lapidus A."/>
            <person name="Barry K."/>
            <person name="Detter J.C."/>
            <person name="Glavina del Rio T."/>
            <person name="Hammon N."/>
            <person name="Israni S."/>
            <person name="Dalin E."/>
            <person name="Tice H."/>
            <person name="Pitluck S."/>
            <person name="Thompson L.S."/>
            <person name="Brettin T."/>
            <person name="Bruce D."/>
            <person name="Han C."/>
            <person name="Tapia R."/>
            <person name="Gilna P."/>
            <person name="Schmutz J."/>
            <person name="Larimer F."/>
            <person name="Land M."/>
            <person name="Hauser L."/>
            <person name="Kyrpides N."/>
            <person name="Mikhailova N."/>
            <person name="Janssen P.H."/>
            <person name="Kuske C.R."/>
            <person name="Richardson P."/>
        </authorList>
    </citation>
    <scope>NUCLEOTIDE SEQUENCE</scope>
    <source>
        <strain evidence="2">Ellin6076</strain>
    </source>
</reference>
<dbReference type="GO" id="GO:0005737">
    <property type="term" value="C:cytoplasm"/>
    <property type="evidence" value="ECO:0007669"/>
    <property type="project" value="TreeGrafter"/>
</dbReference>
<accession>Q01NS2</accession>